<dbReference type="InterPro" id="IPR036770">
    <property type="entry name" value="Ankyrin_rpt-contain_sf"/>
</dbReference>
<evidence type="ECO:0000313" key="3">
    <source>
        <dbReference type="EnsemblPlants" id="LPERR12G15040.1"/>
    </source>
</evidence>
<feature type="repeat" description="TPR" evidence="2">
    <location>
        <begin position="1270"/>
        <end position="1303"/>
    </location>
</feature>
<sequence length="1324" mass="144500">MAKRFDLRRFEDSKGQNLLRLAAKHGCMESCKFLVEESGLDVNSVCHQGDTPVLLAASDGNIDVLTYLLDRGGDPAIPDERGITPLHRAAQYGHVEAITLLLSKGVLVDPMFYGGTPMHLAALQGQDQVLKVLLKHGADPNRVFGHMISPLMTACQARSLKCMKLLIEAGVDVNDRRSGEGITPLEFAVYLGWTDVVKFLLEAGADPNIPGEDGEIPIMVAAANDQRELVEILFPRTKPIPCHPDWSVDGIIRTMRFTCIEPQDAVPVEKLVSDAKSNGKEAFVKGDYLSSMYFYTQALENVPLDATLFANRSLCWLRLREGEKALCDAQQCRTLCPGWSKAWYREGSALSLLKDYEGAVANTPVLLATCDGNIHVLRYLLDRGGDPALPDSRGVTPLHCAARHGHVEAIRLLLSKGLHVDPMYYGGTLLHLAALLGQDQALKVLLEHGADGGVDVNGKSSGEGITPLEFAVHHGWTDVVKFLLEAGADPNIPNEDGEIPIMVPAANGQLPVEKLVSDAKSNGKEAFAKGDYLSSMHYYTQALEKAPLDATLFANRSLCWLRLGEGDSALLDARNCRRLRPGWSKAWTDYKGAVGAFVEALKLDPVNDEIENAFRTFWNRRSPASPAMALSPTAATVFQAAIDGNLHILRKMAKKVDLRGLKDNEGLNALHFAANHRHLESCKFMVEELGLDVNSVSNTGRTPILLSSMDGSIHVLRYLLDCGGDPTIPDDKGAGADVNGNSFTGPRPTPLAVAVNDGSADIVKLLLGAGADPNIPNEHGRIPIMEAAARGQRELVEILFPRTKPILCFPDWSVNGIISTMKFTHIKPQDAVTVEEQVSDAKSKGKEAFGKGDYLIAIYFYTMCINPHMMPPCLPTGVFAGCGCEKETDYEGAVDSFGEALKLDPVSDEVTNAFREALECLKRAARSEELWRVTWTCGQFKYKNGLNALHFAASHGHLDCCRFLVEESGIDVNSAGHKGKTPLFYAAIDGNIQVLRYLLDHGGDPAKPEERGGTPRHNAADNGHDEAVRLSSCGSCELSWAPLHLAASKDHDKAMKVLLELGADPNRVVNHVFSPLMMACCGHSLNCVKLLVEAGADVNGNSTTGPTPLTEAVDDGLTDIVKFLIGAGADPNIPDEDLLLSALNIRGGEFLSWWQQLEVNESLLKFYFPRPCLPDWSVDGIIRTMRSTPVEPLDVVPVEEQVSDAKSKGKEAFAKGDYLTAIYFYTLAIDKSPLDATLFSNRSLCWLRQREGDRALLDAQQCRMLRPGWSKAWYREGAALSFMEDYKGAVDAFGEALKLDPRSEEVENALKEALECLQRAAHSE</sequence>
<keyword evidence="2" id="KW-0802">TPR repeat</keyword>
<dbReference type="SUPFAM" id="SSF81901">
    <property type="entry name" value="HCP-like"/>
    <property type="match status" value="1"/>
</dbReference>
<feature type="repeat" description="ANK" evidence="1">
    <location>
        <begin position="146"/>
        <end position="178"/>
    </location>
</feature>
<feature type="repeat" description="ANK" evidence="1">
    <location>
        <begin position="1071"/>
        <end position="1103"/>
    </location>
</feature>
<reference evidence="4" key="2">
    <citation type="submission" date="2013-12" db="EMBL/GenBank/DDBJ databases">
        <authorList>
            <person name="Yu Y."/>
            <person name="Lee S."/>
            <person name="de Baynast K."/>
            <person name="Wissotski M."/>
            <person name="Liu L."/>
            <person name="Talag J."/>
            <person name="Goicoechea J."/>
            <person name="Angelova A."/>
            <person name="Jetty R."/>
            <person name="Kudrna D."/>
            <person name="Golser W."/>
            <person name="Rivera L."/>
            <person name="Zhang J."/>
            <person name="Wing R."/>
        </authorList>
    </citation>
    <scope>NUCLEOTIDE SEQUENCE</scope>
</reference>
<feature type="repeat" description="ANK" evidence="1">
    <location>
        <begin position="746"/>
        <end position="778"/>
    </location>
</feature>
<evidence type="ECO:0000313" key="4">
    <source>
        <dbReference type="Proteomes" id="UP000032180"/>
    </source>
</evidence>
<dbReference type="InterPro" id="IPR002110">
    <property type="entry name" value="Ankyrin_rpt"/>
</dbReference>
<keyword evidence="1" id="KW-0040">ANK repeat</keyword>
<feature type="repeat" description="ANK" evidence="1">
    <location>
        <begin position="1038"/>
        <end position="1070"/>
    </location>
</feature>
<dbReference type="Gene3D" id="1.25.40.10">
    <property type="entry name" value="Tetratricopeptide repeat domain"/>
    <property type="match status" value="3"/>
</dbReference>
<dbReference type="PANTHER" id="PTHR46224">
    <property type="entry name" value="ANKYRIN REPEAT FAMILY PROTEIN"/>
    <property type="match status" value="1"/>
</dbReference>
<dbReference type="Gene3D" id="1.25.40.20">
    <property type="entry name" value="Ankyrin repeat-containing domain"/>
    <property type="match status" value="7"/>
</dbReference>
<dbReference type="PROSITE" id="PS50297">
    <property type="entry name" value="ANK_REP_REGION"/>
    <property type="match status" value="14"/>
</dbReference>
<feature type="repeat" description="ANK" evidence="1">
    <location>
        <begin position="81"/>
        <end position="109"/>
    </location>
</feature>
<dbReference type="Pfam" id="PF12796">
    <property type="entry name" value="Ank_2"/>
    <property type="match status" value="8"/>
</dbReference>
<dbReference type="PRINTS" id="PR01415">
    <property type="entry name" value="ANKYRIN"/>
</dbReference>
<feature type="repeat" description="ANK" evidence="1">
    <location>
        <begin position="944"/>
        <end position="977"/>
    </location>
</feature>
<name>A0A0D9Y157_9ORYZ</name>
<dbReference type="STRING" id="77586.A0A0D9Y157"/>
<feature type="repeat" description="ANK" evidence="1">
    <location>
        <begin position="393"/>
        <end position="425"/>
    </location>
</feature>
<dbReference type="Pfam" id="PF00023">
    <property type="entry name" value="Ank"/>
    <property type="match status" value="1"/>
</dbReference>
<feature type="repeat" description="ANK" evidence="1">
    <location>
        <begin position="978"/>
        <end position="1010"/>
    </location>
</feature>
<evidence type="ECO:0000256" key="1">
    <source>
        <dbReference type="PROSITE-ProRule" id="PRU00023"/>
    </source>
</evidence>
<feature type="repeat" description="ANK" evidence="1">
    <location>
        <begin position="113"/>
        <end position="141"/>
    </location>
</feature>
<feature type="repeat" description="ANK" evidence="1">
    <location>
        <begin position="180"/>
        <end position="212"/>
    </location>
</feature>
<organism evidence="3 4">
    <name type="scientific">Leersia perrieri</name>
    <dbReference type="NCBI Taxonomy" id="77586"/>
    <lineage>
        <taxon>Eukaryota</taxon>
        <taxon>Viridiplantae</taxon>
        <taxon>Streptophyta</taxon>
        <taxon>Embryophyta</taxon>
        <taxon>Tracheophyta</taxon>
        <taxon>Spermatophyta</taxon>
        <taxon>Magnoliopsida</taxon>
        <taxon>Liliopsida</taxon>
        <taxon>Poales</taxon>
        <taxon>Poaceae</taxon>
        <taxon>BOP clade</taxon>
        <taxon>Oryzoideae</taxon>
        <taxon>Oryzeae</taxon>
        <taxon>Oryzinae</taxon>
        <taxon>Leersia</taxon>
    </lineage>
</organism>
<feature type="repeat" description="ANK" evidence="1">
    <location>
        <begin position="425"/>
        <end position="451"/>
    </location>
</feature>
<dbReference type="SMART" id="SM00248">
    <property type="entry name" value="ANK"/>
    <property type="match status" value="20"/>
</dbReference>
<feature type="repeat" description="ANK" evidence="1">
    <location>
        <begin position="1104"/>
        <end position="1136"/>
    </location>
</feature>
<dbReference type="SUPFAM" id="SSF48403">
    <property type="entry name" value="Ankyrin repeat"/>
    <property type="match status" value="4"/>
</dbReference>
<proteinExistence type="predicted"/>
<dbReference type="eggNOG" id="KOG4177">
    <property type="taxonomic scope" value="Eukaryota"/>
</dbReference>
<dbReference type="Proteomes" id="UP000032180">
    <property type="component" value="Chromosome 12"/>
</dbReference>
<dbReference type="Gramene" id="LPERR12G15040.1">
    <property type="protein sequence ID" value="LPERR12G15040.1"/>
    <property type="gene ID" value="LPERR12G15040"/>
</dbReference>
<dbReference type="InterPro" id="IPR011990">
    <property type="entry name" value="TPR-like_helical_dom_sf"/>
</dbReference>
<feature type="repeat" description="ANK" evidence="1">
    <location>
        <begin position="48"/>
        <end position="80"/>
    </location>
</feature>
<dbReference type="PROSITE" id="PS50088">
    <property type="entry name" value="ANK_REPEAT"/>
    <property type="match status" value="16"/>
</dbReference>
<reference evidence="3" key="3">
    <citation type="submission" date="2015-04" db="UniProtKB">
        <authorList>
            <consortium name="EnsemblPlants"/>
        </authorList>
    </citation>
    <scope>IDENTIFICATION</scope>
</reference>
<dbReference type="PANTHER" id="PTHR46224:SF37">
    <property type="entry name" value="OS12G0600100 PROTEIN"/>
    <property type="match status" value="1"/>
</dbReference>
<dbReference type="SUPFAM" id="SSF48452">
    <property type="entry name" value="TPR-like"/>
    <property type="match status" value="3"/>
</dbReference>
<feature type="repeat" description="ANK" evidence="1">
    <location>
        <begin position="463"/>
        <end position="495"/>
    </location>
</feature>
<feature type="repeat" description="ANK" evidence="1">
    <location>
        <begin position="699"/>
        <end position="731"/>
    </location>
</feature>
<keyword evidence="4" id="KW-1185">Reference proteome</keyword>
<dbReference type="InterPro" id="IPR051616">
    <property type="entry name" value="Cul2-RING_E3_ligase_SR"/>
</dbReference>
<evidence type="ECO:0000256" key="2">
    <source>
        <dbReference type="PROSITE-ProRule" id="PRU00339"/>
    </source>
</evidence>
<dbReference type="HOGENOM" id="CLU_264669_0_0_1"/>
<dbReference type="eggNOG" id="KOG0504">
    <property type="taxonomic scope" value="Eukaryota"/>
</dbReference>
<feature type="repeat" description="ANK" evidence="1">
    <location>
        <begin position="360"/>
        <end position="392"/>
    </location>
</feature>
<reference evidence="3 4" key="1">
    <citation type="submission" date="2012-08" db="EMBL/GenBank/DDBJ databases">
        <title>Oryza genome evolution.</title>
        <authorList>
            <person name="Wing R.A."/>
        </authorList>
    </citation>
    <scope>NUCLEOTIDE SEQUENCE</scope>
</reference>
<dbReference type="eggNOG" id="KOG0548">
    <property type="taxonomic scope" value="Eukaryota"/>
</dbReference>
<dbReference type="SMART" id="SM00028">
    <property type="entry name" value="TPR"/>
    <property type="match status" value="6"/>
</dbReference>
<dbReference type="PROSITE" id="PS50005">
    <property type="entry name" value="TPR"/>
    <property type="match status" value="1"/>
</dbReference>
<dbReference type="Pfam" id="PF13637">
    <property type="entry name" value="Ank_4"/>
    <property type="match status" value="1"/>
</dbReference>
<dbReference type="InterPro" id="IPR019734">
    <property type="entry name" value="TPR_rpt"/>
</dbReference>
<protein>
    <submittedName>
        <fullName evidence="3">Uncharacterized protein</fullName>
    </submittedName>
</protein>
<accession>A0A0D9Y157</accession>
<dbReference type="EnsemblPlants" id="LPERR12G15040.1">
    <property type="protein sequence ID" value="LPERR12G15040.1"/>
    <property type="gene ID" value="LPERR12G15040"/>
</dbReference>